<protein>
    <submittedName>
        <fullName evidence="3">Alpha/beta hydrolase</fullName>
    </submittedName>
</protein>
<comment type="caution">
    <text evidence="3">The sequence shown here is derived from an EMBL/GenBank/DDBJ whole genome shotgun (WGS) entry which is preliminary data.</text>
</comment>
<dbReference type="Gene3D" id="3.40.50.1820">
    <property type="entry name" value="alpha/beta hydrolase"/>
    <property type="match status" value="1"/>
</dbReference>
<dbReference type="Pfam" id="PF20434">
    <property type="entry name" value="BD-FAE"/>
    <property type="match status" value="1"/>
</dbReference>
<proteinExistence type="predicted"/>
<dbReference type="SUPFAM" id="SSF53474">
    <property type="entry name" value="alpha/beta-Hydrolases"/>
    <property type="match status" value="1"/>
</dbReference>
<dbReference type="GO" id="GO:0016787">
    <property type="term" value="F:hydrolase activity"/>
    <property type="evidence" value="ECO:0007669"/>
    <property type="project" value="UniProtKB-KW"/>
</dbReference>
<gene>
    <name evidence="3" type="ORF">POM99_08500</name>
</gene>
<keyword evidence="4" id="KW-1185">Reference proteome</keyword>
<name>A0ABT6CHE7_9SPHN</name>
<evidence type="ECO:0000259" key="2">
    <source>
        <dbReference type="Pfam" id="PF20434"/>
    </source>
</evidence>
<dbReference type="PANTHER" id="PTHR48081:SF9">
    <property type="entry name" value="CARBOXYLESTERASE"/>
    <property type="match status" value="1"/>
</dbReference>
<organism evidence="3 4">
    <name type="scientific">Novosphingobium cyanobacteriorum</name>
    <dbReference type="NCBI Taxonomy" id="3024215"/>
    <lineage>
        <taxon>Bacteria</taxon>
        <taxon>Pseudomonadati</taxon>
        <taxon>Pseudomonadota</taxon>
        <taxon>Alphaproteobacteria</taxon>
        <taxon>Sphingomonadales</taxon>
        <taxon>Sphingomonadaceae</taxon>
        <taxon>Novosphingobium</taxon>
    </lineage>
</organism>
<dbReference type="InterPro" id="IPR049492">
    <property type="entry name" value="BD-FAE-like_dom"/>
</dbReference>
<reference evidence="3 4" key="1">
    <citation type="submission" date="2023-03" db="EMBL/GenBank/DDBJ databases">
        <title>Novosphingobium cyanobacteriorum sp. nov., isolated from a eutrophic reservoir during the Microcystis bloom period.</title>
        <authorList>
            <person name="Kang M."/>
            <person name="Le V."/>
            <person name="Ko S.-R."/>
            <person name="Lee S.-A."/>
            <person name="Ahn C.-Y."/>
        </authorList>
    </citation>
    <scope>NUCLEOTIDE SEQUENCE [LARGE SCALE GENOMIC DNA]</scope>
    <source>
        <strain evidence="3 4">HBC54</strain>
    </source>
</reference>
<dbReference type="RefSeq" id="WP_277276713.1">
    <property type="nucleotide sequence ID" value="NZ_JAROCY010000006.1"/>
</dbReference>
<feature type="domain" description="BD-FAE-like" evidence="2">
    <location>
        <begin position="92"/>
        <end position="269"/>
    </location>
</feature>
<dbReference type="InterPro" id="IPR029058">
    <property type="entry name" value="AB_hydrolase_fold"/>
</dbReference>
<dbReference type="PANTHER" id="PTHR48081">
    <property type="entry name" value="AB HYDROLASE SUPERFAMILY PROTEIN C4A8.06C"/>
    <property type="match status" value="1"/>
</dbReference>
<evidence type="ECO:0000256" key="1">
    <source>
        <dbReference type="ARBA" id="ARBA00022801"/>
    </source>
</evidence>
<sequence>MSGRQERRRVGIPQMGMLGWSLTALALVLVALYAAYAHAINTNAVGTLDAADRFLRGGDGAVRLVAAAQFGPDKAQKLEMFLPAEAKAGGAGGKLPVVVFIHGGGWNSGNPHDYRFMARALAPQGYAVVLAGYRHFPHVRYPAMLEDGALAVKWVEDHAAEHGGDPARLVLMGHSAGAYNAMMLGLDPRWLNAVGLSPGALRGVVGLSGPYDFYPFDVKASIDSFGQAPDPADTQPVNHARAGAPPLLLIHGSTDITVKPRNSIALARAMTNAGQPTQAIILEGMSHEGVIMRFARPFARDPRVLDAVLPFLRDVTQPSPAVQAAAR</sequence>
<keyword evidence="1 3" id="KW-0378">Hydrolase</keyword>
<dbReference type="InterPro" id="IPR050300">
    <property type="entry name" value="GDXG_lipolytic_enzyme"/>
</dbReference>
<dbReference type="EMBL" id="JAROCY010000006">
    <property type="protein sequence ID" value="MDF8333237.1"/>
    <property type="molecule type" value="Genomic_DNA"/>
</dbReference>
<evidence type="ECO:0000313" key="3">
    <source>
        <dbReference type="EMBL" id="MDF8333237.1"/>
    </source>
</evidence>
<dbReference type="Proteomes" id="UP001222770">
    <property type="component" value="Unassembled WGS sequence"/>
</dbReference>
<evidence type="ECO:0000313" key="4">
    <source>
        <dbReference type="Proteomes" id="UP001222770"/>
    </source>
</evidence>
<accession>A0ABT6CHE7</accession>